<dbReference type="Proteomes" id="UP001606305">
    <property type="component" value="Unassembled WGS sequence"/>
</dbReference>
<comment type="caution">
    <text evidence="2">The sequence shown here is derived from an EMBL/GenBank/DDBJ whole genome shotgun (WGS) entry which is preliminary data.</text>
</comment>
<accession>A0ABW7GD19</accession>
<dbReference type="EMBL" id="JBIGIA010000033">
    <property type="protein sequence ID" value="MFG6459822.1"/>
    <property type="molecule type" value="Genomic_DNA"/>
</dbReference>
<protein>
    <submittedName>
        <fullName evidence="2">Uncharacterized protein</fullName>
    </submittedName>
</protein>
<feature type="compositionally biased region" description="Basic and acidic residues" evidence="1">
    <location>
        <begin position="201"/>
        <end position="212"/>
    </location>
</feature>
<feature type="compositionally biased region" description="Pro residues" evidence="1">
    <location>
        <begin position="213"/>
        <end position="223"/>
    </location>
</feature>
<evidence type="ECO:0000313" key="2">
    <source>
        <dbReference type="EMBL" id="MFG6459822.1"/>
    </source>
</evidence>
<proteinExistence type="predicted"/>
<keyword evidence="3" id="KW-1185">Reference proteome</keyword>
<name>A0ABW7GD19_9BURK</name>
<evidence type="ECO:0000313" key="3">
    <source>
        <dbReference type="Proteomes" id="UP001606305"/>
    </source>
</evidence>
<evidence type="ECO:0000256" key="1">
    <source>
        <dbReference type="SAM" id="MobiDB-lite"/>
    </source>
</evidence>
<reference evidence="2 3" key="1">
    <citation type="submission" date="2024-09" db="EMBL/GenBank/DDBJ databases">
        <title>Novel species of the genus Pelomonas and Roseateles isolated from streams.</title>
        <authorList>
            <person name="Lu H."/>
        </authorList>
    </citation>
    <scope>NUCLEOTIDE SEQUENCE [LARGE SCALE GENOMIC DNA]</scope>
    <source>
        <strain evidence="2 3">BYS96W</strain>
    </source>
</reference>
<sequence length="237" mass="26952">MASVRQAKAKRESMTARADRLLQHHFPDYCDDWLWTRQKHDGYTTVPRTLPLVMQAVDANSKGQPAGHTLFCLWARSPDNPLLVIENPGTFAAEAGFTGERAVDTWRRRMKKLKELHLIDVEEGETHDFNYVLLLNPNVAMEHMYQRGWVSKRLFSRFENRAAEVGAFSEIEAIRKHWTSLREEDAKAAEPPKKGGRSGRKAADEVPVRERQPPIPAPEPQPVAKPRSQAKPNPEAT</sequence>
<organism evidence="2 3">
    <name type="scientific">Pelomonas nitida</name>
    <dbReference type="NCBI Taxonomy" id="3299027"/>
    <lineage>
        <taxon>Bacteria</taxon>
        <taxon>Pseudomonadati</taxon>
        <taxon>Pseudomonadota</taxon>
        <taxon>Betaproteobacteria</taxon>
        <taxon>Burkholderiales</taxon>
        <taxon>Sphaerotilaceae</taxon>
        <taxon>Roseateles</taxon>
    </lineage>
</organism>
<feature type="compositionally biased region" description="Basic and acidic residues" evidence="1">
    <location>
        <begin position="181"/>
        <end position="193"/>
    </location>
</feature>
<feature type="region of interest" description="Disordered" evidence="1">
    <location>
        <begin position="181"/>
        <end position="237"/>
    </location>
</feature>
<gene>
    <name evidence="2" type="ORF">ACG00X_23600</name>
</gene>